<dbReference type="Gene3D" id="3.40.50.12370">
    <property type="match status" value="1"/>
</dbReference>
<dbReference type="InterPro" id="IPR006016">
    <property type="entry name" value="UspA"/>
</dbReference>
<dbReference type="EMBL" id="JBHUFC010000008">
    <property type="protein sequence ID" value="MFD1789182.1"/>
    <property type="molecule type" value="Genomic_DNA"/>
</dbReference>
<name>A0ABW4NGB2_9SPHN</name>
<dbReference type="Pfam" id="PF00582">
    <property type="entry name" value="Usp"/>
    <property type="match status" value="1"/>
</dbReference>
<sequence length="271" mass="29234">MSYKSVLVHVGPEPPSAASLAAAEQLARQFDATLIGVAAEALEPPATGFEDGLLLQTLREQVEADLATAGQRFQDAVAESGLQTKWLAIPSAPDRVMALHARGADIIVASRPADGFGSSLLPSIASLVLDTATPVLVTPSHDHRELKAQRIIVGWKDTRETRRAVTDALPFLLAADQVIVAAICREGRSDEATGLEEIVGRLERHGVRAEGKLVPRRQRTVADDLEEVAHEHAADLLVLGAYGHSRLREWVLGGVTQGLIDRFSRYLLFSH</sequence>
<accession>A0ABW4NGB2</accession>
<evidence type="ECO:0000259" key="2">
    <source>
        <dbReference type="Pfam" id="PF00582"/>
    </source>
</evidence>
<evidence type="ECO:0000256" key="1">
    <source>
        <dbReference type="ARBA" id="ARBA00008791"/>
    </source>
</evidence>
<organism evidence="3 4">
    <name type="scientific">Sphingomonas floccifaciens</name>
    <dbReference type="NCBI Taxonomy" id="1844115"/>
    <lineage>
        <taxon>Bacteria</taxon>
        <taxon>Pseudomonadati</taxon>
        <taxon>Pseudomonadota</taxon>
        <taxon>Alphaproteobacteria</taxon>
        <taxon>Sphingomonadales</taxon>
        <taxon>Sphingomonadaceae</taxon>
        <taxon>Sphingomonas</taxon>
    </lineage>
</organism>
<keyword evidence="4" id="KW-1185">Reference proteome</keyword>
<evidence type="ECO:0000313" key="4">
    <source>
        <dbReference type="Proteomes" id="UP001597283"/>
    </source>
</evidence>
<gene>
    <name evidence="3" type="ORF">ACFSC3_16595</name>
</gene>
<proteinExistence type="inferred from homology"/>
<feature type="domain" description="UspA" evidence="2">
    <location>
        <begin position="149"/>
        <end position="262"/>
    </location>
</feature>
<comment type="similarity">
    <text evidence="1">Belongs to the universal stress protein A family.</text>
</comment>
<dbReference type="PANTHER" id="PTHR46268:SF15">
    <property type="entry name" value="UNIVERSAL STRESS PROTEIN HP_0031"/>
    <property type="match status" value="1"/>
</dbReference>
<reference evidence="4" key="1">
    <citation type="journal article" date="2019" name="Int. J. Syst. Evol. Microbiol.">
        <title>The Global Catalogue of Microorganisms (GCM) 10K type strain sequencing project: providing services to taxonomists for standard genome sequencing and annotation.</title>
        <authorList>
            <consortium name="The Broad Institute Genomics Platform"/>
            <consortium name="The Broad Institute Genome Sequencing Center for Infectious Disease"/>
            <person name="Wu L."/>
            <person name="Ma J."/>
        </authorList>
    </citation>
    <scope>NUCLEOTIDE SEQUENCE [LARGE SCALE GENOMIC DNA]</scope>
    <source>
        <strain evidence="4">Q85</strain>
    </source>
</reference>
<protein>
    <submittedName>
        <fullName evidence="3">Universal stress protein</fullName>
    </submittedName>
</protein>
<dbReference type="SUPFAM" id="SSF52402">
    <property type="entry name" value="Adenine nucleotide alpha hydrolases-like"/>
    <property type="match status" value="2"/>
</dbReference>
<dbReference type="Proteomes" id="UP001597283">
    <property type="component" value="Unassembled WGS sequence"/>
</dbReference>
<dbReference type="PANTHER" id="PTHR46268">
    <property type="entry name" value="STRESS RESPONSE PROTEIN NHAX"/>
    <property type="match status" value="1"/>
</dbReference>
<dbReference type="CDD" id="cd00293">
    <property type="entry name" value="USP-like"/>
    <property type="match status" value="1"/>
</dbReference>
<comment type="caution">
    <text evidence="3">The sequence shown here is derived from an EMBL/GenBank/DDBJ whole genome shotgun (WGS) entry which is preliminary data.</text>
</comment>
<evidence type="ECO:0000313" key="3">
    <source>
        <dbReference type="EMBL" id="MFD1789182.1"/>
    </source>
</evidence>
<dbReference type="RefSeq" id="WP_064311316.1">
    <property type="nucleotide sequence ID" value="NZ_JBHUFC010000008.1"/>
</dbReference>